<dbReference type="PROSITE" id="PS00108">
    <property type="entry name" value="PROTEIN_KINASE_ST"/>
    <property type="match status" value="1"/>
</dbReference>
<gene>
    <name evidence="8" type="ordered locus">LMM7_2177</name>
</gene>
<dbReference type="Pfam" id="PF00069">
    <property type="entry name" value="Pkinase"/>
    <property type="match status" value="1"/>
</dbReference>
<evidence type="ECO:0000259" key="7">
    <source>
        <dbReference type="PROSITE" id="PS50011"/>
    </source>
</evidence>
<evidence type="ECO:0000256" key="6">
    <source>
        <dbReference type="PROSITE-ProRule" id="PRU10141"/>
    </source>
</evidence>
<feature type="binding site" evidence="6">
    <location>
        <position position="138"/>
    </location>
    <ligand>
        <name>ATP</name>
        <dbReference type="ChEBI" id="CHEBI:30616"/>
    </ligand>
</feature>
<organism evidence="8 9">
    <name type="scientific">Listeria monocytogenes serotype 4a (strain M7)</name>
    <dbReference type="NCBI Taxonomy" id="1030009"/>
    <lineage>
        <taxon>Bacteria</taxon>
        <taxon>Bacillati</taxon>
        <taxon>Bacillota</taxon>
        <taxon>Bacilli</taxon>
        <taxon>Bacillales</taxon>
        <taxon>Listeriaceae</taxon>
        <taxon>Listeria</taxon>
    </lineage>
</organism>
<dbReference type="InterPro" id="IPR011009">
    <property type="entry name" value="Kinase-like_dom_sf"/>
</dbReference>
<keyword evidence="3 6" id="KW-0547">Nucleotide-binding</keyword>
<reference evidence="8 9" key="1">
    <citation type="journal article" date="2011" name="J. Bacteriol.">
        <title>Genome sequence of the nonpathogenic Listeria monocytogenes serovar 4a strain M7.</title>
        <authorList>
            <person name="Chen J."/>
            <person name="Xia Y."/>
            <person name="Cheng C."/>
            <person name="Fang C."/>
            <person name="Shan Y."/>
            <person name="Jin G."/>
            <person name="Fang W."/>
        </authorList>
    </citation>
    <scope>NUCLEOTIDE SEQUENCE [LARGE SCALE GENOMIC DNA]</scope>
    <source>
        <strain evidence="8 9">M7</strain>
    </source>
</reference>
<dbReference type="Gene3D" id="1.10.510.10">
    <property type="entry name" value="Transferase(Phosphotransferase) domain 1"/>
    <property type="match status" value="1"/>
</dbReference>
<dbReference type="GO" id="GO:0004674">
    <property type="term" value="F:protein serine/threonine kinase activity"/>
    <property type="evidence" value="ECO:0007669"/>
    <property type="project" value="UniProtKB-KW"/>
</dbReference>
<dbReference type="InterPro" id="IPR041427">
    <property type="entry name" value="AbiJ-NTD3"/>
</dbReference>
<keyword evidence="2" id="KW-0808">Transferase</keyword>
<dbReference type="AlphaFoldDB" id="A0A0E0UXJ8"/>
<dbReference type="InterPro" id="IPR000719">
    <property type="entry name" value="Prot_kinase_dom"/>
</dbReference>
<dbReference type="PROSITE" id="PS50011">
    <property type="entry name" value="PROTEIN_KINASE_DOM"/>
    <property type="match status" value="1"/>
</dbReference>
<dbReference type="PANTHER" id="PTHR43289">
    <property type="entry name" value="MITOGEN-ACTIVATED PROTEIN KINASE KINASE KINASE 20-RELATED"/>
    <property type="match status" value="1"/>
</dbReference>
<dbReference type="CDD" id="cd14014">
    <property type="entry name" value="STKc_PknB_like"/>
    <property type="match status" value="1"/>
</dbReference>
<dbReference type="EMBL" id="CP002816">
    <property type="protein sequence ID" value="AEH93182.1"/>
    <property type="molecule type" value="Genomic_DNA"/>
</dbReference>
<dbReference type="HOGENOM" id="CLU_524577_0_0_9"/>
<dbReference type="Pfam" id="PF18860">
    <property type="entry name" value="AbiJ_NTD3"/>
    <property type="match status" value="1"/>
</dbReference>
<dbReference type="RefSeq" id="WP_012580966.1">
    <property type="nucleotide sequence ID" value="NC_017537.1"/>
</dbReference>
<evidence type="ECO:0000256" key="4">
    <source>
        <dbReference type="ARBA" id="ARBA00022777"/>
    </source>
</evidence>
<protein>
    <recommendedName>
        <fullName evidence="1">non-specific serine/threonine protein kinase</fullName>
        <ecNumber evidence="1">2.7.11.1</ecNumber>
    </recommendedName>
</protein>
<dbReference type="PANTHER" id="PTHR43289:SF6">
    <property type="entry name" value="SERINE_THREONINE-PROTEIN KINASE NEKL-3"/>
    <property type="match status" value="1"/>
</dbReference>
<name>A0A0E0UXJ8_LISMM</name>
<evidence type="ECO:0000256" key="5">
    <source>
        <dbReference type="ARBA" id="ARBA00022840"/>
    </source>
</evidence>
<keyword evidence="8" id="KW-0723">Serine/threonine-protein kinase</keyword>
<dbReference type="InterPro" id="IPR008271">
    <property type="entry name" value="Ser/Thr_kinase_AS"/>
</dbReference>
<feature type="domain" description="Protein kinase" evidence="7">
    <location>
        <begin position="109"/>
        <end position="365"/>
    </location>
</feature>
<evidence type="ECO:0000256" key="3">
    <source>
        <dbReference type="ARBA" id="ARBA00022741"/>
    </source>
</evidence>
<dbReference type="PATRIC" id="fig|1030009.3.peg.2163"/>
<dbReference type="KEGG" id="lmq:LMM7_2177"/>
<proteinExistence type="predicted"/>
<evidence type="ECO:0000256" key="2">
    <source>
        <dbReference type="ARBA" id="ARBA00022679"/>
    </source>
</evidence>
<dbReference type="PROSITE" id="PS00107">
    <property type="entry name" value="PROTEIN_KINASE_ATP"/>
    <property type="match status" value="1"/>
</dbReference>
<evidence type="ECO:0000313" key="8">
    <source>
        <dbReference type="EMBL" id="AEH93182.1"/>
    </source>
</evidence>
<evidence type="ECO:0000313" key="9">
    <source>
        <dbReference type="Proteomes" id="UP000000486"/>
    </source>
</evidence>
<accession>A0A0E0UXJ8</accession>
<dbReference type="InterPro" id="IPR017441">
    <property type="entry name" value="Protein_kinase_ATP_BS"/>
</dbReference>
<dbReference type="SMART" id="SM00220">
    <property type="entry name" value="S_TKc"/>
    <property type="match status" value="1"/>
</dbReference>
<dbReference type="GO" id="GO:0005524">
    <property type="term" value="F:ATP binding"/>
    <property type="evidence" value="ECO:0007669"/>
    <property type="project" value="UniProtKB-UniRule"/>
</dbReference>
<dbReference type="EC" id="2.7.11.1" evidence="1"/>
<keyword evidence="4 8" id="KW-0418">Kinase</keyword>
<dbReference type="SUPFAM" id="SSF56112">
    <property type="entry name" value="Protein kinase-like (PK-like)"/>
    <property type="match status" value="1"/>
</dbReference>
<keyword evidence="5 6" id="KW-0067">ATP-binding</keyword>
<evidence type="ECO:0000256" key="1">
    <source>
        <dbReference type="ARBA" id="ARBA00012513"/>
    </source>
</evidence>
<sequence length="519" mass="60675">MIDNNMKSVQEKSILNLEKMKEGLIEYSTDGEFDETEYVKIRYFILNNDNTKKIAPDFLRTRRTLKEFWQFIKNQYSSYAERREFLTTTFNIMIDTLEQTSEFVGSESFDLSNRIGGGGFGEVFKIEHQYVEMSFALKVLSPIFPDKNKDYVTRFFREAKILFSLNHPNIIKIYDTGIDNGKPFIKMEYIDGYDLDGYVKKYSTLDFTKSKVPIQMILKGLAYAHNRGVIHRDLKPSNILVSSNGTCKIIDFGISAYLEPYLHTKLTLTNERIVGGSFIDPLLMDNPSLRDKRSDIYSIGAIWYYLIVGSAPIGSDIERRLVSSNNISKLQANVILKCLSHSLEERFQSCEEILNTISPKKEDMLNISNNWITDVTHLDLIDFLRAYHQTAFYIREDNFPFNYYGRYGELEFLNDLYELDSIDGKDGMSFIQEIEQHRINNYDWEDTWFLTDDRLKLKDNDENLLKFLSHMFHPKVRNESSAWEYILENINDMLIKDGYKLVPNGEISGKIVYSYERIL</sequence>
<dbReference type="Proteomes" id="UP000000486">
    <property type="component" value="Chromosome"/>
</dbReference>